<dbReference type="eggNOG" id="ENOG502RX39">
    <property type="taxonomic scope" value="Eukaryota"/>
</dbReference>
<comment type="caution">
    <text evidence="2">The sequence shown here is derived from an EMBL/GenBank/DDBJ whole genome shotgun (WGS) entry which is preliminary data.</text>
</comment>
<dbReference type="OMA" id="TKATIGH"/>
<evidence type="ECO:0000313" key="2">
    <source>
        <dbReference type="EMBL" id="EHK47638.1"/>
    </source>
</evidence>
<dbReference type="EMBL" id="ABDG02000020">
    <property type="protein sequence ID" value="EHK47638.1"/>
    <property type="molecule type" value="Genomic_DNA"/>
</dbReference>
<dbReference type="AlphaFoldDB" id="G9NNJ3"/>
<dbReference type="InterPro" id="IPR053175">
    <property type="entry name" value="DHMBA_Reg_Transcription_Factor"/>
</dbReference>
<feature type="compositionally biased region" description="Low complexity" evidence="1">
    <location>
        <begin position="30"/>
        <end position="45"/>
    </location>
</feature>
<reference evidence="2 3" key="1">
    <citation type="journal article" date="2011" name="Genome Biol.">
        <title>Comparative genome sequence analysis underscores mycoparasitism as the ancestral life style of Trichoderma.</title>
        <authorList>
            <person name="Kubicek C.P."/>
            <person name="Herrera-Estrella A."/>
            <person name="Seidl-Seiboth V."/>
            <person name="Martinez D.A."/>
            <person name="Druzhinina I.S."/>
            <person name="Thon M."/>
            <person name="Zeilinger S."/>
            <person name="Casas-Flores S."/>
            <person name="Horwitz B.A."/>
            <person name="Mukherjee P.K."/>
            <person name="Mukherjee M."/>
            <person name="Kredics L."/>
            <person name="Alcaraz L.D."/>
            <person name="Aerts A."/>
            <person name="Antal Z."/>
            <person name="Atanasova L."/>
            <person name="Cervantes-Badillo M.G."/>
            <person name="Challacombe J."/>
            <person name="Chertkov O."/>
            <person name="McCluskey K."/>
            <person name="Coulpier F."/>
            <person name="Deshpande N."/>
            <person name="von Doehren H."/>
            <person name="Ebbole D.J."/>
            <person name="Esquivel-Naranjo E.U."/>
            <person name="Fekete E."/>
            <person name="Flipphi M."/>
            <person name="Glaser F."/>
            <person name="Gomez-Rodriguez E.Y."/>
            <person name="Gruber S."/>
            <person name="Han C."/>
            <person name="Henrissat B."/>
            <person name="Hermosa R."/>
            <person name="Hernandez-Onate M."/>
            <person name="Karaffa L."/>
            <person name="Kosti I."/>
            <person name="Le Crom S."/>
            <person name="Lindquist E."/>
            <person name="Lucas S."/>
            <person name="Luebeck M."/>
            <person name="Luebeck P.S."/>
            <person name="Margeot A."/>
            <person name="Metz B."/>
            <person name="Misra M."/>
            <person name="Nevalainen H."/>
            <person name="Omann M."/>
            <person name="Packer N."/>
            <person name="Perrone G."/>
            <person name="Uresti-Rivera E.E."/>
            <person name="Salamov A."/>
            <person name="Schmoll M."/>
            <person name="Seiboth B."/>
            <person name="Shapiro H."/>
            <person name="Sukno S."/>
            <person name="Tamayo-Ramos J.A."/>
            <person name="Tisch D."/>
            <person name="Wiest A."/>
            <person name="Wilkinson H.H."/>
            <person name="Zhang M."/>
            <person name="Coutinho P.M."/>
            <person name="Kenerley C.M."/>
            <person name="Monte E."/>
            <person name="Baker S.E."/>
            <person name="Grigoriev I.V."/>
        </authorList>
    </citation>
    <scope>NUCLEOTIDE SEQUENCE [LARGE SCALE GENOMIC DNA]</scope>
    <source>
        <strain evidence="3">ATCC 20476 / IMI 206040</strain>
    </source>
</reference>
<evidence type="ECO:0000313" key="3">
    <source>
        <dbReference type="Proteomes" id="UP000005426"/>
    </source>
</evidence>
<dbReference type="HOGENOM" id="CLU_013866_5_1_1"/>
<proteinExistence type="predicted"/>
<dbReference type="OrthoDB" id="4220372at2759"/>
<gene>
    <name evidence="2" type="ORF">TRIATDRAFT_44551</name>
</gene>
<dbReference type="PANTHER" id="PTHR38791">
    <property type="entry name" value="ZN(II)2CYS6 TRANSCRIPTION FACTOR (EUROFUNG)-RELATED-RELATED"/>
    <property type="match status" value="1"/>
</dbReference>
<name>G9NNJ3_HYPAI</name>
<keyword evidence="3" id="KW-1185">Reference proteome</keyword>
<dbReference type="Proteomes" id="UP000005426">
    <property type="component" value="Unassembled WGS sequence"/>
</dbReference>
<dbReference type="STRING" id="452589.G9NNJ3"/>
<evidence type="ECO:0008006" key="4">
    <source>
        <dbReference type="Google" id="ProtNLM"/>
    </source>
</evidence>
<evidence type="ECO:0000256" key="1">
    <source>
        <dbReference type="SAM" id="MobiDB-lite"/>
    </source>
</evidence>
<accession>G9NNJ3</accession>
<feature type="region of interest" description="Disordered" evidence="1">
    <location>
        <begin position="1"/>
        <end position="57"/>
    </location>
</feature>
<protein>
    <recommendedName>
        <fullName evidence="4">Transcription factor domain-containing protein</fullName>
    </recommendedName>
</protein>
<sequence length="415" mass="46195">MKFVDVTARTTQGARSARKKLKDTSERSLSHSYSSSDSSSSSSSSQPGLTNAVLRRKQQQQQELLPFPTFNFSIPPESVAQVFFFRHYSITGSIRHYEMQKDSAMSALKMMGIVAVGMAGLAISKQDPDIMALARRKYGSTLLSINEAIKTREEVAKESTVAAVTLLARFEAMGSIIKRMPAPAHIRQIVQSSPLFKAEAEMEPATRLFDIVCKLADLHSSSNEAPGVNHLAEKISAAMSIEKELLAWKSHLPERWKYSSGENKLDKAYGSPCHVYACPWQSYIWNHYRICRRTTHAALLHYLETLALPVTQAHPALIDACASQQEASREIQAAMMRELRASMPYILDFYDKSKGNSRLFPQHSGVFGLLASIQAMMGVADICEEDAEWLCVMCRYIASRLGIGLAMVMERCLQG</sequence>
<organism evidence="2 3">
    <name type="scientific">Hypocrea atroviridis (strain ATCC 20476 / IMI 206040)</name>
    <name type="common">Trichoderma atroviride</name>
    <dbReference type="NCBI Taxonomy" id="452589"/>
    <lineage>
        <taxon>Eukaryota</taxon>
        <taxon>Fungi</taxon>
        <taxon>Dikarya</taxon>
        <taxon>Ascomycota</taxon>
        <taxon>Pezizomycotina</taxon>
        <taxon>Sordariomycetes</taxon>
        <taxon>Hypocreomycetidae</taxon>
        <taxon>Hypocreales</taxon>
        <taxon>Hypocreaceae</taxon>
        <taxon>Trichoderma</taxon>
    </lineage>
</organism>